<dbReference type="Pfam" id="PF17940">
    <property type="entry name" value="TetR_C_31"/>
    <property type="match status" value="1"/>
</dbReference>
<dbReference type="PANTHER" id="PTHR30055:SF231">
    <property type="entry name" value="TRANSCRIPTIONAL REGULATORY PROTEIN (PROBABLY DEOR-FAMILY)-RELATED"/>
    <property type="match status" value="1"/>
</dbReference>
<feature type="DNA-binding region" description="H-T-H motif" evidence="2">
    <location>
        <begin position="66"/>
        <end position="85"/>
    </location>
</feature>
<dbReference type="EMBL" id="CP024915">
    <property type="protein sequence ID" value="AUZ88962.1"/>
    <property type="molecule type" value="Genomic_DNA"/>
</dbReference>
<dbReference type="SUPFAM" id="SSF48498">
    <property type="entry name" value="Tetracyclin repressor-like, C-terminal domain"/>
    <property type="match status" value="1"/>
</dbReference>
<evidence type="ECO:0000256" key="2">
    <source>
        <dbReference type="PROSITE-ProRule" id="PRU00335"/>
    </source>
</evidence>
<organism evidence="5 6">
    <name type="scientific">Arthrobacter agilis</name>
    <dbReference type="NCBI Taxonomy" id="37921"/>
    <lineage>
        <taxon>Bacteria</taxon>
        <taxon>Bacillati</taxon>
        <taxon>Actinomycetota</taxon>
        <taxon>Actinomycetes</taxon>
        <taxon>Micrococcales</taxon>
        <taxon>Micrococcaceae</taxon>
        <taxon>Arthrobacter</taxon>
    </lineage>
</organism>
<dbReference type="PROSITE" id="PS50977">
    <property type="entry name" value="HTH_TETR_2"/>
    <property type="match status" value="1"/>
</dbReference>
<evidence type="ECO:0000256" key="1">
    <source>
        <dbReference type="ARBA" id="ARBA00023125"/>
    </source>
</evidence>
<keyword evidence="1 2" id="KW-0238">DNA-binding</keyword>
<dbReference type="Gene3D" id="1.10.357.10">
    <property type="entry name" value="Tetracycline Repressor, domain 2"/>
    <property type="match status" value="1"/>
</dbReference>
<dbReference type="InterPro" id="IPR050109">
    <property type="entry name" value="HTH-type_TetR-like_transc_reg"/>
</dbReference>
<dbReference type="PANTHER" id="PTHR30055">
    <property type="entry name" value="HTH-TYPE TRANSCRIPTIONAL REGULATOR RUTR"/>
    <property type="match status" value="1"/>
</dbReference>
<name>A0A2L0UI96_9MICC</name>
<dbReference type="InterPro" id="IPR041583">
    <property type="entry name" value="TetR_C_31"/>
</dbReference>
<dbReference type="Proteomes" id="UP000239187">
    <property type="component" value="Chromosome"/>
</dbReference>
<dbReference type="GO" id="GO:0000976">
    <property type="term" value="F:transcription cis-regulatory region binding"/>
    <property type="evidence" value="ECO:0007669"/>
    <property type="project" value="TreeGrafter"/>
</dbReference>
<dbReference type="SUPFAM" id="SSF46689">
    <property type="entry name" value="Homeodomain-like"/>
    <property type="match status" value="1"/>
</dbReference>
<feature type="region of interest" description="Disordered" evidence="3">
    <location>
        <begin position="1"/>
        <end position="45"/>
    </location>
</feature>
<dbReference type="GO" id="GO:0003700">
    <property type="term" value="F:DNA-binding transcription factor activity"/>
    <property type="evidence" value="ECO:0007669"/>
    <property type="project" value="TreeGrafter"/>
</dbReference>
<dbReference type="InterPro" id="IPR036271">
    <property type="entry name" value="Tet_transcr_reg_TetR-rel_C_sf"/>
</dbReference>
<proteinExistence type="predicted"/>
<sequence length="215" mass="23226">MVHGQYLEDDGRARPAEQDGPSRRGDALATGGTPPSSRRRHDPGRRERLIDVALGVIAEYGVAGTTHRRVAAAADVPLGSMTYHFAGMDDLLHAAFTRLAGRTADVFDTVLSRADTVEEAGDAVVGLITGTTLNASETMLASLELYALAARRPEFRTITDAWMARSREALHAHFDPQTALMLDALIEGTTLHRALSLDPMSVSTVRTAVERIIRP</sequence>
<accession>A0A2L0UI96</accession>
<feature type="domain" description="HTH tetR-type" evidence="4">
    <location>
        <begin position="43"/>
        <end position="103"/>
    </location>
</feature>
<protein>
    <submittedName>
        <fullName evidence="5">TetR family transcriptional regulator</fullName>
    </submittedName>
</protein>
<gene>
    <name evidence="5" type="ORF">CVO76_15910</name>
</gene>
<evidence type="ECO:0000256" key="3">
    <source>
        <dbReference type="SAM" id="MobiDB-lite"/>
    </source>
</evidence>
<feature type="compositionally biased region" description="Basic and acidic residues" evidence="3">
    <location>
        <begin position="9"/>
        <end position="26"/>
    </location>
</feature>
<dbReference type="InterPro" id="IPR009057">
    <property type="entry name" value="Homeodomain-like_sf"/>
</dbReference>
<dbReference type="Pfam" id="PF00440">
    <property type="entry name" value="TetR_N"/>
    <property type="match status" value="1"/>
</dbReference>
<evidence type="ECO:0000313" key="6">
    <source>
        <dbReference type="Proteomes" id="UP000239187"/>
    </source>
</evidence>
<dbReference type="InterPro" id="IPR001647">
    <property type="entry name" value="HTH_TetR"/>
</dbReference>
<dbReference type="AlphaFoldDB" id="A0A2L0UI96"/>
<reference evidence="5 6" key="1">
    <citation type="submission" date="2017-11" db="EMBL/GenBank/DDBJ databases">
        <title>Draft genome of Arthrobacter agilis strain UMCV2, a plant growth-promoting rhizobacterium and biocontrol capacity of phytopathogenic fungi.</title>
        <authorList>
            <person name="Martinez-Camara R."/>
            <person name="Santoyo G."/>
            <person name="Moreno-Hagelsieb G."/>
            <person name="Valencia-Cantero E."/>
        </authorList>
    </citation>
    <scope>NUCLEOTIDE SEQUENCE [LARGE SCALE GENOMIC DNA]</scope>
    <source>
        <strain evidence="5 6">UMCV2</strain>
    </source>
</reference>
<evidence type="ECO:0000313" key="5">
    <source>
        <dbReference type="EMBL" id="AUZ88962.1"/>
    </source>
</evidence>
<evidence type="ECO:0000259" key="4">
    <source>
        <dbReference type="PROSITE" id="PS50977"/>
    </source>
</evidence>